<accession>A0ACC2L4H6</accession>
<evidence type="ECO:0000313" key="1">
    <source>
        <dbReference type="EMBL" id="KAJ8628324.1"/>
    </source>
</evidence>
<sequence>MGPFKGFSSARPTGREEFQSGFATSPWKSLPRIVFTEKVKRGIYYRHGLVRRLLQVTTVPEQTKVRLAETQATKRSKEMPTTPSNHIQVSIEKSKSTKYLIVRNQEHIESNCQMGVSASKNADLYEDNMKCDYKIPTSLGDMAGTIQKEAEFIVSVISSIIMSNKARDSQLNLHAAVQLFKEGRSDEALQELEKFKNSENPFTGLPEKLEKVRQQQVKLAEKLNLYRNKIKKKQVITMMGRIAADVIFLSFILTLFTYQAYVVYSGLLAIALPVLGATSATISAWAVLDSQFTSYYNTLKRQKDLVGFMMTQRFIEEKNFDEIQMAAEDTGNKLRSLKGNAEFALEGEWDIDVDQYPLIIEEEEASSFDSPPDAQLSSTGFTSSESPPRKVRSLVDIY</sequence>
<dbReference type="EMBL" id="CM056814">
    <property type="protein sequence ID" value="KAJ8628324.1"/>
    <property type="molecule type" value="Genomic_DNA"/>
</dbReference>
<gene>
    <name evidence="1" type="ORF">MRB53_021631</name>
</gene>
<organism evidence="1 2">
    <name type="scientific">Persea americana</name>
    <name type="common">Avocado</name>
    <dbReference type="NCBI Taxonomy" id="3435"/>
    <lineage>
        <taxon>Eukaryota</taxon>
        <taxon>Viridiplantae</taxon>
        <taxon>Streptophyta</taxon>
        <taxon>Embryophyta</taxon>
        <taxon>Tracheophyta</taxon>
        <taxon>Spermatophyta</taxon>
        <taxon>Magnoliopsida</taxon>
        <taxon>Magnoliidae</taxon>
        <taxon>Laurales</taxon>
        <taxon>Lauraceae</taxon>
        <taxon>Persea</taxon>
    </lineage>
</organism>
<evidence type="ECO:0000313" key="2">
    <source>
        <dbReference type="Proteomes" id="UP001234297"/>
    </source>
</evidence>
<protein>
    <submittedName>
        <fullName evidence="1">Uncharacterized protein</fullName>
    </submittedName>
</protein>
<dbReference type="Proteomes" id="UP001234297">
    <property type="component" value="Chromosome 6"/>
</dbReference>
<name>A0ACC2L4H6_PERAE</name>
<proteinExistence type="predicted"/>
<reference evidence="1 2" key="1">
    <citation type="journal article" date="2022" name="Hortic Res">
        <title>A haplotype resolved chromosomal level avocado genome allows analysis of novel avocado genes.</title>
        <authorList>
            <person name="Nath O."/>
            <person name="Fletcher S.J."/>
            <person name="Hayward A."/>
            <person name="Shaw L.M."/>
            <person name="Masouleh A.K."/>
            <person name="Furtado A."/>
            <person name="Henry R.J."/>
            <person name="Mitter N."/>
        </authorList>
    </citation>
    <scope>NUCLEOTIDE SEQUENCE [LARGE SCALE GENOMIC DNA]</scope>
    <source>
        <strain evidence="2">cv. Hass</strain>
    </source>
</reference>
<comment type="caution">
    <text evidence="1">The sequence shown here is derived from an EMBL/GenBank/DDBJ whole genome shotgun (WGS) entry which is preliminary data.</text>
</comment>
<keyword evidence="2" id="KW-1185">Reference proteome</keyword>